<evidence type="ECO:0000256" key="1">
    <source>
        <dbReference type="SAM" id="Coils"/>
    </source>
</evidence>
<feature type="coiled-coil region" evidence="1">
    <location>
        <begin position="387"/>
        <end position="442"/>
    </location>
</feature>
<dbReference type="AlphaFoldDB" id="A0AAW1E7E1"/>
<comment type="caution">
    <text evidence="2">The sequence shown here is derived from an EMBL/GenBank/DDBJ whole genome shotgun (WGS) entry which is preliminary data.</text>
</comment>
<feature type="coiled-coil region" evidence="1">
    <location>
        <begin position="497"/>
        <end position="551"/>
    </location>
</feature>
<reference evidence="2 3" key="1">
    <citation type="journal article" date="2024" name="Genome Biol. Evol.">
        <title>Chromosome-level genome assembly of the viviparous eelpout Zoarces viviparus.</title>
        <authorList>
            <person name="Fuhrmann N."/>
            <person name="Brasseur M.V."/>
            <person name="Bakowski C.E."/>
            <person name="Podsiadlowski L."/>
            <person name="Prost S."/>
            <person name="Krehenwinkel H."/>
            <person name="Mayer C."/>
        </authorList>
    </citation>
    <scope>NUCLEOTIDE SEQUENCE [LARGE SCALE GENOMIC DNA]</scope>
    <source>
        <strain evidence="2">NO-MEL_2022_Ind0_liver</strain>
    </source>
</reference>
<accession>A0AAW1E7E1</accession>
<feature type="coiled-coil region" evidence="1">
    <location>
        <begin position="259"/>
        <end position="301"/>
    </location>
</feature>
<keyword evidence="3" id="KW-1185">Reference proteome</keyword>
<name>A0AAW1E7E1_ZOAVI</name>
<keyword evidence="1" id="KW-0175">Coiled coil</keyword>
<evidence type="ECO:0000313" key="3">
    <source>
        <dbReference type="Proteomes" id="UP001488805"/>
    </source>
</evidence>
<organism evidence="2 3">
    <name type="scientific">Zoarces viviparus</name>
    <name type="common">Viviparous eelpout</name>
    <name type="synonym">Blennius viviparus</name>
    <dbReference type="NCBI Taxonomy" id="48416"/>
    <lineage>
        <taxon>Eukaryota</taxon>
        <taxon>Metazoa</taxon>
        <taxon>Chordata</taxon>
        <taxon>Craniata</taxon>
        <taxon>Vertebrata</taxon>
        <taxon>Euteleostomi</taxon>
        <taxon>Actinopterygii</taxon>
        <taxon>Neopterygii</taxon>
        <taxon>Teleostei</taxon>
        <taxon>Neoteleostei</taxon>
        <taxon>Acanthomorphata</taxon>
        <taxon>Eupercaria</taxon>
        <taxon>Perciformes</taxon>
        <taxon>Cottioidei</taxon>
        <taxon>Zoarcales</taxon>
        <taxon>Zoarcidae</taxon>
        <taxon>Zoarcinae</taxon>
        <taxon>Zoarces</taxon>
    </lineage>
</organism>
<dbReference type="EMBL" id="JBCEZU010000538">
    <property type="protein sequence ID" value="KAK9518479.1"/>
    <property type="molecule type" value="Genomic_DNA"/>
</dbReference>
<sequence>MELLVILRGHTAVQQKTKVKDMDRRENTAVNTQLDGIQTDESCNMEDLERSRSTFLTQAAIHTQDTDEFMTNRLQWEEEKASLLQEMEKMENQKLQNALKETEELKTRVDQSQRVKNYHLEELEKSISTFLAQTAINKKDTDQFMADHLQWEQEKASLLQENRDSCVARLNHQKEEAYLKEDLLAVEAELQETKVLFVGQLNRQKMDALKEFEEELKTQVDQRQRLKIYHLEELEKSRSTFLAQAAIHKKDTDQFMANRLQWEEEKASLLQEMEKMENQKLQNALKETEELKTRVDQSQRVKNYHLEELEKSISTFVAQAAIHKKDTDQFMADRLQWEQEKAYLLQENRDHCVARLNHQKEEAYLKEDILAVEAELRETEVLFAGQLNWQKMENQKLQNALKETEELKNQVEQSQRVKNYQLEELEKSISTFLAQAAIHKKETDQFMADRLQWEQEEKASLLQVIRDSSVARLNHQKEEADPFAAALRNAEQHFQGFEEWREEKLSLIRAAEELKQALQKKEQESVSKEDFLAVTAQLEDLQRKINEKNRNKWYRSSGTLLTPHRAAANPLTD</sequence>
<gene>
    <name evidence="2" type="ORF">VZT92_023785</name>
</gene>
<proteinExistence type="predicted"/>
<protein>
    <submittedName>
        <fullName evidence="2">Uncharacterized protein</fullName>
    </submittedName>
</protein>
<dbReference type="Proteomes" id="UP001488805">
    <property type="component" value="Unassembled WGS sequence"/>
</dbReference>
<evidence type="ECO:0000313" key="2">
    <source>
        <dbReference type="EMBL" id="KAK9518479.1"/>
    </source>
</evidence>
<feature type="coiled-coil region" evidence="1">
    <location>
        <begin position="73"/>
        <end position="115"/>
    </location>
</feature>
<feature type="coiled-coil region" evidence="1">
    <location>
        <begin position="202"/>
        <end position="229"/>
    </location>
</feature>